<evidence type="ECO:0000256" key="7">
    <source>
        <dbReference type="SAM" id="MobiDB-lite"/>
    </source>
</evidence>
<protein>
    <recommendedName>
        <fullName evidence="8">Nudix hydrolase domain-containing protein</fullName>
    </recommendedName>
</protein>
<feature type="region of interest" description="Disordered" evidence="7">
    <location>
        <begin position="208"/>
        <end position="229"/>
    </location>
</feature>
<dbReference type="EMBL" id="BMKX01000001">
    <property type="protein sequence ID" value="GGJ48130.1"/>
    <property type="molecule type" value="Genomic_DNA"/>
</dbReference>
<evidence type="ECO:0000256" key="3">
    <source>
        <dbReference type="ARBA" id="ARBA00022723"/>
    </source>
</evidence>
<sequence length="229" mass="25117">MDLSSTAQKNQPVIPRRAASVLMIREGAQGLEVFIQHRVSTMDFAAGMVVYPGGRVDAQDVAEAQSEAIPHALAVEHAKLWKDSSLWEQGEEQAVLDAGTLLAAARREIFEETGAQLDVSQLRPYANWITPPDNPKRFDTFFYVAHVQPGQEPSHQTTEASNSEWIRPAELFAKFERGEVGLMRPTRTTLEDLAALGTVAAAMGAATPIRTVRPQRMPPAADSKKERAS</sequence>
<organism evidence="9 10">
    <name type="scientific">Glutamicibacter ardleyensis</name>
    <dbReference type="NCBI Taxonomy" id="225894"/>
    <lineage>
        <taxon>Bacteria</taxon>
        <taxon>Bacillati</taxon>
        <taxon>Actinomycetota</taxon>
        <taxon>Actinomycetes</taxon>
        <taxon>Micrococcales</taxon>
        <taxon>Micrococcaceae</taxon>
        <taxon>Glutamicibacter</taxon>
    </lineage>
</organism>
<evidence type="ECO:0000256" key="5">
    <source>
        <dbReference type="ARBA" id="ARBA00022842"/>
    </source>
</evidence>
<comment type="cofactor">
    <cofactor evidence="2">
        <name>Mg(2+)</name>
        <dbReference type="ChEBI" id="CHEBI:18420"/>
    </cofactor>
</comment>
<dbReference type="GeneID" id="303302760"/>
<dbReference type="RefSeq" id="WP_188683221.1">
    <property type="nucleotide sequence ID" value="NZ_BMKX01000001.1"/>
</dbReference>
<comment type="caution">
    <text evidence="9">The sequence shown here is derived from an EMBL/GenBank/DDBJ whole genome shotgun (WGS) entry which is preliminary data.</text>
</comment>
<dbReference type="InterPro" id="IPR039121">
    <property type="entry name" value="NUDT19"/>
</dbReference>
<evidence type="ECO:0000313" key="9">
    <source>
        <dbReference type="EMBL" id="GGJ48130.1"/>
    </source>
</evidence>
<evidence type="ECO:0000256" key="1">
    <source>
        <dbReference type="ARBA" id="ARBA00001936"/>
    </source>
</evidence>
<dbReference type="PANTHER" id="PTHR12318:SF0">
    <property type="entry name" value="ACYL-COENZYME A DIPHOSPHATASE NUDT19"/>
    <property type="match status" value="1"/>
</dbReference>
<accession>A0ABQ2D6Q9</accession>
<keyword evidence="5" id="KW-0460">Magnesium</keyword>
<evidence type="ECO:0000256" key="4">
    <source>
        <dbReference type="ARBA" id="ARBA00022801"/>
    </source>
</evidence>
<dbReference type="InterPro" id="IPR000086">
    <property type="entry name" value="NUDIX_hydrolase_dom"/>
</dbReference>
<dbReference type="InterPro" id="IPR015797">
    <property type="entry name" value="NUDIX_hydrolase-like_dom_sf"/>
</dbReference>
<evidence type="ECO:0000259" key="8">
    <source>
        <dbReference type="PROSITE" id="PS51462"/>
    </source>
</evidence>
<dbReference type="Pfam" id="PF00293">
    <property type="entry name" value="NUDIX"/>
    <property type="match status" value="1"/>
</dbReference>
<dbReference type="PANTHER" id="PTHR12318">
    <property type="entry name" value="TESTOSTERONE-REGULATED PROTEIN RP2"/>
    <property type="match status" value="1"/>
</dbReference>
<keyword evidence="6" id="KW-0464">Manganese</keyword>
<name>A0ABQ2D6Q9_9MICC</name>
<keyword evidence="10" id="KW-1185">Reference proteome</keyword>
<comment type="cofactor">
    <cofactor evidence="1">
        <name>Mn(2+)</name>
        <dbReference type="ChEBI" id="CHEBI:29035"/>
    </cofactor>
</comment>
<gene>
    <name evidence="9" type="ORF">GCM10007173_03460</name>
</gene>
<dbReference type="PROSITE" id="PS51462">
    <property type="entry name" value="NUDIX"/>
    <property type="match status" value="1"/>
</dbReference>
<keyword evidence="3" id="KW-0479">Metal-binding</keyword>
<dbReference type="Gene3D" id="3.90.79.10">
    <property type="entry name" value="Nucleoside Triphosphate Pyrophosphohydrolase"/>
    <property type="match status" value="2"/>
</dbReference>
<proteinExistence type="predicted"/>
<keyword evidence="4" id="KW-0378">Hydrolase</keyword>
<evidence type="ECO:0000256" key="6">
    <source>
        <dbReference type="ARBA" id="ARBA00023211"/>
    </source>
</evidence>
<dbReference type="CDD" id="cd18870">
    <property type="entry name" value="NUDIX_AcylCoAdiphos_Nudt19"/>
    <property type="match status" value="1"/>
</dbReference>
<feature type="domain" description="Nudix hydrolase" evidence="8">
    <location>
        <begin position="14"/>
        <end position="188"/>
    </location>
</feature>
<reference evidence="10" key="1">
    <citation type="journal article" date="2019" name="Int. J. Syst. Evol. Microbiol.">
        <title>The Global Catalogue of Microorganisms (GCM) 10K type strain sequencing project: providing services to taxonomists for standard genome sequencing and annotation.</title>
        <authorList>
            <consortium name="The Broad Institute Genomics Platform"/>
            <consortium name="The Broad Institute Genome Sequencing Center for Infectious Disease"/>
            <person name="Wu L."/>
            <person name="Ma J."/>
        </authorList>
    </citation>
    <scope>NUCLEOTIDE SEQUENCE [LARGE SCALE GENOMIC DNA]</scope>
    <source>
        <strain evidence="10">CGMCC 1.3685</strain>
    </source>
</reference>
<evidence type="ECO:0000256" key="2">
    <source>
        <dbReference type="ARBA" id="ARBA00001946"/>
    </source>
</evidence>
<dbReference type="Proteomes" id="UP000606115">
    <property type="component" value="Unassembled WGS sequence"/>
</dbReference>
<dbReference type="SUPFAM" id="SSF55811">
    <property type="entry name" value="Nudix"/>
    <property type="match status" value="1"/>
</dbReference>
<evidence type="ECO:0000313" key="10">
    <source>
        <dbReference type="Proteomes" id="UP000606115"/>
    </source>
</evidence>